<dbReference type="EMBL" id="JARKHS020035852">
    <property type="protein sequence ID" value="KAK8756865.1"/>
    <property type="molecule type" value="Genomic_DNA"/>
</dbReference>
<organism evidence="1 2">
    <name type="scientific">Amblyomma americanum</name>
    <name type="common">Lone star tick</name>
    <dbReference type="NCBI Taxonomy" id="6943"/>
    <lineage>
        <taxon>Eukaryota</taxon>
        <taxon>Metazoa</taxon>
        <taxon>Ecdysozoa</taxon>
        <taxon>Arthropoda</taxon>
        <taxon>Chelicerata</taxon>
        <taxon>Arachnida</taxon>
        <taxon>Acari</taxon>
        <taxon>Parasitiformes</taxon>
        <taxon>Ixodida</taxon>
        <taxon>Ixodoidea</taxon>
        <taxon>Ixodidae</taxon>
        <taxon>Amblyomminae</taxon>
        <taxon>Amblyomma</taxon>
    </lineage>
</organism>
<reference evidence="1 2" key="1">
    <citation type="journal article" date="2023" name="Arcadia Sci">
        <title>De novo assembly of a long-read Amblyomma americanum tick genome.</title>
        <authorList>
            <person name="Chou S."/>
            <person name="Poskanzer K.E."/>
            <person name="Rollins M."/>
            <person name="Thuy-Boun P.S."/>
        </authorList>
    </citation>
    <scope>NUCLEOTIDE SEQUENCE [LARGE SCALE GENOMIC DNA]</scope>
    <source>
        <strain evidence="1">F_SG_1</strain>
        <tissue evidence="1">Salivary glands</tissue>
    </source>
</reference>
<dbReference type="Proteomes" id="UP001321473">
    <property type="component" value="Unassembled WGS sequence"/>
</dbReference>
<sequence>MIHRGADYRTTRPDTILVFETLVPGENVKVGCCPAASDYPSSPLKSHARCTLPAVRTAVEHFCPDFTRLQFDKRRHTADHQNWVPAQAWTG</sequence>
<dbReference type="AlphaFoldDB" id="A0AAQ4D325"/>
<evidence type="ECO:0000313" key="2">
    <source>
        <dbReference type="Proteomes" id="UP001321473"/>
    </source>
</evidence>
<gene>
    <name evidence="1" type="ORF">V5799_000434</name>
</gene>
<comment type="caution">
    <text evidence="1">The sequence shown here is derived from an EMBL/GenBank/DDBJ whole genome shotgun (WGS) entry which is preliminary data.</text>
</comment>
<name>A0AAQ4D325_AMBAM</name>
<proteinExistence type="predicted"/>
<protein>
    <submittedName>
        <fullName evidence="1">Uncharacterized protein</fullName>
    </submittedName>
</protein>
<keyword evidence="2" id="KW-1185">Reference proteome</keyword>
<evidence type="ECO:0000313" key="1">
    <source>
        <dbReference type="EMBL" id="KAK8756865.1"/>
    </source>
</evidence>
<accession>A0AAQ4D325</accession>